<evidence type="ECO:0000256" key="8">
    <source>
        <dbReference type="ARBA" id="ARBA00022679"/>
    </source>
</evidence>
<accession>A0ABD3W8Y2</accession>
<feature type="compositionally biased region" description="Polar residues" evidence="15">
    <location>
        <begin position="1591"/>
        <end position="1602"/>
    </location>
</feature>
<feature type="compositionally biased region" description="Basic residues" evidence="15">
    <location>
        <begin position="1670"/>
        <end position="1687"/>
    </location>
</feature>
<feature type="compositionally biased region" description="Basic residues" evidence="15">
    <location>
        <begin position="1558"/>
        <end position="1583"/>
    </location>
</feature>
<feature type="compositionally biased region" description="Polar residues" evidence="15">
    <location>
        <begin position="1719"/>
        <end position="1741"/>
    </location>
</feature>
<dbReference type="PROSITE" id="PS51285">
    <property type="entry name" value="AGC_KINASE_CTER"/>
    <property type="match status" value="1"/>
</dbReference>
<keyword evidence="20" id="KW-1185">Reference proteome</keyword>
<dbReference type="InterPro" id="IPR037711">
    <property type="entry name" value="MAST"/>
</dbReference>
<comment type="catalytic activity">
    <reaction evidence="13">
        <text>L-threonyl-[protein] + ATP = O-phospho-L-threonyl-[protein] + ADP + H(+)</text>
        <dbReference type="Rhea" id="RHEA:46608"/>
        <dbReference type="Rhea" id="RHEA-COMP:11060"/>
        <dbReference type="Rhea" id="RHEA-COMP:11605"/>
        <dbReference type="ChEBI" id="CHEBI:15378"/>
        <dbReference type="ChEBI" id="CHEBI:30013"/>
        <dbReference type="ChEBI" id="CHEBI:30616"/>
        <dbReference type="ChEBI" id="CHEBI:61977"/>
        <dbReference type="ChEBI" id="CHEBI:456216"/>
        <dbReference type="EC" id="2.7.11.1"/>
    </reaction>
</comment>
<feature type="region of interest" description="Disordered" evidence="15">
    <location>
        <begin position="235"/>
        <end position="312"/>
    </location>
</feature>
<feature type="region of interest" description="Disordered" evidence="15">
    <location>
        <begin position="336"/>
        <end position="357"/>
    </location>
</feature>
<dbReference type="GO" id="GO:0004674">
    <property type="term" value="F:protein serine/threonine kinase activity"/>
    <property type="evidence" value="ECO:0007669"/>
    <property type="project" value="UniProtKB-KW"/>
</dbReference>
<dbReference type="InterPro" id="IPR015022">
    <property type="entry name" value="MAST_pre-PK_dom"/>
</dbReference>
<feature type="compositionally biased region" description="Low complexity" evidence="15">
    <location>
        <begin position="1636"/>
        <end position="1659"/>
    </location>
</feature>
<feature type="region of interest" description="Disordered" evidence="15">
    <location>
        <begin position="1548"/>
        <end position="1611"/>
    </location>
</feature>
<dbReference type="FunFam" id="1.20.1480.20:FF:000001">
    <property type="entry name" value="microtubule-associated serine/threonine-protein kinase 4 isoform X1"/>
    <property type="match status" value="1"/>
</dbReference>
<feature type="compositionally biased region" description="Polar residues" evidence="15">
    <location>
        <begin position="551"/>
        <end position="569"/>
    </location>
</feature>
<dbReference type="FunFam" id="3.30.200.20:FF:000012">
    <property type="entry name" value="microtubule-associated serine/threonine-protein kinase 2 isoform X1"/>
    <property type="match status" value="1"/>
</dbReference>
<feature type="region of interest" description="Disordered" evidence="15">
    <location>
        <begin position="537"/>
        <end position="583"/>
    </location>
</feature>
<dbReference type="InterPro" id="IPR023142">
    <property type="entry name" value="MAST_pre-PK_dom_sf"/>
</dbReference>
<dbReference type="SMART" id="SM00220">
    <property type="entry name" value="S_TKc"/>
    <property type="match status" value="1"/>
</dbReference>
<feature type="domain" description="AGC-kinase C-terminal" evidence="18">
    <location>
        <begin position="1162"/>
        <end position="1230"/>
    </location>
</feature>
<dbReference type="FunFam" id="2.30.42.10:FF:000008">
    <property type="entry name" value="microtubule-associated serine/threonine-protein kinase 4 isoform X2"/>
    <property type="match status" value="1"/>
</dbReference>
<keyword evidence="7" id="KW-0597">Phosphoprotein</keyword>
<feature type="compositionally biased region" description="Basic and acidic residues" evidence="15">
    <location>
        <begin position="1782"/>
        <end position="1800"/>
    </location>
</feature>
<feature type="compositionally biased region" description="Basic and acidic residues" evidence="15">
    <location>
        <begin position="272"/>
        <end position="312"/>
    </location>
</feature>
<feature type="compositionally biased region" description="Polar residues" evidence="15">
    <location>
        <begin position="1391"/>
        <end position="1402"/>
    </location>
</feature>
<dbReference type="SUPFAM" id="SSF140482">
    <property type="entry name" value="MAST3 pre-PK domain-like"/>
    <property type="match status" value="1"/>
</dbReference>
<feature type="region of interest" description="Disordered" evidence="15">
    <location>
        <begin position="604"/>
        <end position="629"/>
    </location>
</feature>
<feature type="compositionally biased region" description="Basic residues" evidence="15">
    <location>
        <begin position="538"/>
        <end position="547"/>
    </location>
</feature>
<dbReference type="SUPFAM" id="SSF50156">
    <property type="entry name" value="PDZ domain-like"/>
    <property type="match status" value="1"/>
</dbReference>
<evidence type="ECO:0000256" key="11">
    <source>
        <dbReference type="ARBA" id="ARBA00022840"/>
    </source>
</evidence>
<feature type="region of interest" description="Disordered" evidence="15">
    <location>
        <begin position="1629"/>
        <end position="1800"/>
    </location>
</feature>
<protein>
    <recommendedName>
        <fullName evidence="4">non-specific serine/threonine protein kinase</fullName>
        <ecNumber evidence="4">2.7.11.1</ecNumber>
    </recommendedName>
</protein>
<dbReference type="FunFam" id="1.10.510.10:FF:000012">
    <property type="entry name" value="microtubule-associated serine/threonine-protein kinase 2 isoform X1"/>
    <property type="match status" value="1"/>
</dbReference>
<keyword evidence="5" id="KW-0963">Cytoplasm</keyword>
<evidence type="ECO:0000256" key="3">
    <source>
        <dbReference type="ARBA" id="ARBA00009903"/>
    </source>
</evidence>
<feature type="domain" description="Protein kinase" evidence="16">
    <location>
        <begin position="887"/>
        <end position="1161"/>
    </location>
</feature>
<dbReference type="CDD" id="cd06705">
    <property type="entry name" value="PDZ_MAST"/>
    <property type="match status" value="1"/>
</dbReference>
<reference evidence="19 20" key="1">
    <citation type="submission" date="2024-11" db="EMBL/GenBank/DDBJ databases">
        <title>Chromosome-level genome assembly of the freshwater bivalve Anodonta woodiana.</title>
        <authorList>
            <person name="Chen X."/>
        </authorList>
    </citation>
    <scope>NUCLEOTIDE SEQUENCE [LARGE SCALE GENOMIC DNA]</scope>
    <source>
        <strain evidence="19">MN2024</strain>
        <tissue evidence="19">Gills</tissue>
    </source>
</reference>
<dbReference type="Pfam" id="PF17820">
    <property type="entry name" value="PDZ_6"/>
    <property type="match status" value="1"/>
</dbReference>
<evidence type="ECO:0000256" key="10">
    <source>
        <dbReference type="ARBA" id="ARBA00022777"/>
    </source>
</evidence>
<dbReference type="InterPro" id="IPR000719">
    <property type="entry name" value="Prot_kinase_dom"/>
</dbReference>
<keyword evidence="12" id="KW-0460">Magnesium</keyword>
<feature type="region of interest" description="Disordered" evidence="15">
    <location>
        <begin position="651"/>
        <end position="685"/>
    </location>
</feature>
<feature type="compositionally biased region" description="Basic and acidic residues" evidence="15">
    <location>
        <begin position="1265"/>
        <end position="1279"/>
    </location>
</feature>
<feature type="compositionally biased region" description="Basic and acidic residues" evidence="15">
    <location>
        <begin position="32"/>
        <end position="42"/>
    </location>
</feature>
<name>A0ABD3W8Y2_SINWO</name>
<evidence type="ECO:0000259" key="18">
    <source>
        <dbReference type="PROSITE" id="PS51285"/>
    </source>
</evidence>
<feature type="compositionally biased region" description="Basic and acidic residues" evidence="15">
    <location>
        <begin position="7"/>
        <end position="22"/>
    </location>
</feature>
<feature type="compositionally biased region" description="Low complexity" evidence="15">
    <location>
        <begin position="434"/>
        <end position="450"/>
    </location>
</feature>
<dbReference type="Gene3D" id="1.10.510.10">
    <property type="entry name" value="Transferase(Phosphotransferase) domain 1"/>
    <property type="match status" value="1"/>
</dbReference>
<dbReference type="EC" id="2.7.11.1" evidence="4"/>
<dbReference type="InterPro" id="IPR001478">
    <property type="entry name" value="PDZ"/>
</dbReference>
<dbReference type="EMBL" id="JBJQND010000008">
    <property type="protein sequence ID" value="KAL3869846.1"/>
    <property type="molecule type" value="Genomic_DNA"/>
</dbReference>
<feature type="compositionally biased region" description="Polar residues" evidence="15">
    <location>
        <begin position="604"/>
        <end position="615"/>
    </location>
</feature>
<dbReference type="SMART" id="SM00228">
    <property type="entry name" value="PDZ"/>
    <property type="match status" value="1"/>
</dbReference>
<evidence type="ECO:0000313" key="19">
    <source>
        <dbReference type="EMBL" id="KAL3869846.1"/>
    </source>
</evidence>
<evidence type="ECO:0000256" key="13">
    <source>
        <dbReference type="ARBA" id="ARBA00047899"/>
    </source>
</evidence>
<feature type="compositionally biased region" description="Basic and acidic residues" evidence="15">
    <location>
        <begin position="336"/>
        <end position="347"/>
    </location>
</feature>
<gene>
    <name evidence="19" type="ORF">ACJMK2_042478</name>
</gene>
<keyword evidence="8" id="KW-0808">Transferase</keyword>
<comment type="cofactor">
    <cofactor evidence="1">
        <name>Mg(2+)</name>
        <dbReference type="ChEBI" id="CHEBI:18420"/>
    </cofactor>
</comment>
<dbReference type="Proteomes" id="UP001634394">
    <property type="component" value="Unassembled WGS sequence"/>
</dbReference>
<feature type="region of interest" description="Disordered" evidence="15">
    <location>
        <begin position="1415"/>
        <end position="1445"/>
    </location>
</feature>
<dbReference type="InterPro" id="IPR036034">
    <property type="entry name" value="PDZ_sf"/>
</dbReference>
<dbReference type="Gene3D" id="2.30.42.10">
    <property type="match status" value="1"/>
</dbReference>
<keyword evidence="6" id="KW-0723">Serine/threonine-protein kinase</keyword>
<dbReference type="Gene3D" id="3.30.200.20">
    <property type="entry name" value="Phosphorylase Kinase, domain 1"/>
    <property type="match status" value="1"/>
</dbReference>
<dbReference type="SUPFAM" id="SSF56112">
    <property type="entry name" value="Protein kinase-like (PK-like)"/>
    <property type="match status" value="1"/>
</dbReference>
<evidence type="ECO:0000256" key="14">
    <source>
        <dbReference type="ARBA" id="ARBA00048679"/>
    </source>
</evidence>
<evidence type="ECO:0000256" key="1">
    <source>
        <dbReference type="ARBA" id="ARBA00001946"/>
    </source>
</evidence>
<sequence length="1800" mass="201269">MASSRKSLNEKFSREGKKRDILPKFGKSKSSRTKEKTSEEKKKFAKATADVDTGLNKGIDSSPGRKSKEGKKSFQKQKESNSTLEEKNEPSASREWKYETSFSREQTPRPLDEIDGCNDDGRQKDGSKESPKKTTEVSDEIAQPIVPALSITVEKLQQPLKEFWSKPREQSSMAHLFSSVNVSTANEKEESIGQSTCIFKQNSQVSIPIVLSSESFNSEDSDTKVYDDHDFNIEDCGSTSTPIQFTVQNESKSSSKPYKADRPPRFSLIRDVNMRDLGTSRKGLERRNRVDDFSDDSDSSRHQENSDPCDELHEMDVPGHFVPLNKQLQIVTSLERMQDSGTTERRRSASPPKVGEGGMLLQQVSQRLPFVDFMRKCGLSSYLYSLPADMTLDKFKHLTLRDLRDGFDIVDSHVQERLLKAVNRAREEEDTDESGSTASPTPLSPSLLNRSSHDDLPSCIHGGIRRLQRTLSEDCKRRRDSMPTTPTAGVPPALSTSPLGHNVNALLEPTNLLKIKNSILGQSAPSLCGLKELSLTRRGSRHARKSKSIVGPNTSPILSQRCPSPQTGPSPHESPRNVSPSQHGIFPFQAVRKCDGRRWSLASLPSSGYGTNTPGSSSVSSQYSSQERLHHLPNQPTAEELGMLSKHFTETPVTDEDGCRSPIPMTRPRSRSLSSPGRSPGGGDTEIIMMNSVYKERFPKATAQMEEKLQHFIEQNRSLQSGMDSDAVTRFLHHQVVELARDCLQKSQEKLITSGYFYELSDNLEKLLMDAQERSEEAYHCIYPLIKRLLLIVSRPSRLLECLEFDPEEFYQLLEAAEGKARQTIKADIPRYIISKLGLNRDPLADLTDLENCERNAEREEAEHPVDIDEMEGKSVRKEKTPCEDDFENIKLISNGAYAAVYLVRHKETRQRFAMKKICKQNLILRNQTEQVFTERDVLSFADNPFVVSMYCSFETKRHLCMVMEYVEGGDCATLLKNSGPLPFDLARLYFAETVLALEYLHSYGIVHRDLKPDNLLITATGHIKLTDFGLSKIGLMSLTTNLYEGSIDKDCKQFRDKQVLGTPEYVAPEVILRKGYSKPVDWWSMGIILYEFLVGCPPFFGDTPEELFSQVINEEIQWPEEEEWKVRDDAKDLIAQLLQHNPLNRLGTGGAHEVKEHVYFEGLDWEGLLRQKAEFVPHLEDEEDTSYFDMRSERYNHDLDTEDTDADDADDVLFHSFSSCSPRYSKVYSKIEELQEDTGEWRIQDRRRHSSADEMRTRLLEKKALERKDSNHSDHSDSSLELQSVLSQQRIRASSDTEMSKTENSAMRLEDNVFDGSDSYSKQHLVRRTISSDSSGSQNESDSSPVVTKRSLKSSLSTIPRLAVSSDDDKPSTSGLSPVDEAREQRTSKSKTTSQKHMQKSVSAGALTLLINMPDDTSHKSLDSPGGSSTSSRDGSPSREISPLAKSLKPPIVIKRGPRGYGFTLRAIRVYLGDSNTYTLQHMVVNVEPNSPAFEAGLRPGQLVTHINDEAVHGLLHTNVVSLIMQEKKELRIRSVPLESTSISTKIREKGAPVGKMARRSRKKQQKDKSKKTRSLFRRLSTKRAEQQSHHALQSTPSTPSAAAFRGSSPFSKSWSLGDSSLKGIQTSPLSLTWSPDSSNSSSSSPSSSTPNSPASSSHYVRPSSLSGLKHKRTQSLKSPHRRKSVHNIPLSPLARTPSPSPMPVSPTRSPSPLAFSQGHQAGSSNMPQQTIPAHLNSSGTSGGLTKRPSFTRPKVGDQGSSPLLRRALSPDRLHPNAAEKLQRKCSLQEKKSSSLDPP</sequence>
<feature type="domain" description="PDZ" evidence="17">
    <location>
        <begin position="1452"/>
        <end position="1540"/>
    </location>
</feature>
<proteinExistence type="inferred from homology"/>
<dbReference type="Gene3D" id="1.20.1480.20">
    <property type="entry name" value="MAST3 pre-PK domain-like"/>
    <property type="match status" value="1"/>
</dbReference>
<dbReference type="PANTHER" id="PTHR24356:SF414">
    <property type="entry name" value="NON-SPECIFIC SERINE_THREONINE PROTEIN KINASE"/>
    <property type="match status" value="1"/>
</dbReference>
<dbReference type="InterPro" id="IPR041489">
    <property type="entry name" value="PDZ_6"/>
</dbReference>
<dbReference type="Pfam" id="PF00069">
    <property type="entry name" value="Pkinase"/>
    <property type="match status" value="1"/>
</dbReference>
<organism evidence="19 20">
    <name type="scientific">Sinanodonta woodiana</name>
    <name type="common">Chinese pond mussel</name>
    <name type="synonym">Anodonta woodiana</name>
    <dbReference type="NCBI Taxonomy" id="1069815"/>
    <lineage>
        <taxon>Eukaryota</taxon>
        <taxon>Metazoa</taxon>
        <taxon>Spiralia</taxon>
        <taxon>Lophotrochozoa</taxon>
        <taxon>Mollusca</taxon>
        <taxon>Bivalvia</taxon>
        <taxon>Autobranchia</taxon>
        <taxon>Heteroconchia</taxon>
        <taxon>Palaeoheterodonta</taxon>
        <taxon>Unionida</taxon>
        <taxon>Unionoidea</taxon>
        <taxon>Unionidae</taxon>
        <taxon>Unioninae</taxon>
        <taxon>Sinanodonta</taxon>
    </lineage>
</organism>
<evidence type="ECO:0000256" key="2">
    <source>
        <dbReference type="ARBA" id="ARBA00004496"/>
    </source>
</evidence>
<keyword evidence="9" id="KW-0547">Nucleotide-binding</keyword>
<dbReference type="GO" id="GO:0005737">
    <property type="term" value="C:cytoplasm"/>
    <property type="evidence" value="ECO:0007669"/>
    <property type="project" value="UniProtKB-SubCell"/>
</dbReference>
<dbReference type="InterPro" id="IPR008271">
    <property type="entry name" value="Ser/Thr_kinase_AS"/>
</dbReference>
<dbReference type="CDD" id="cd05609">
    <property type="entry name" value="STKc_MAST"/>
    <property type="match status" value="1"/>
</dbReference>
<evidence type="ECO:0000313" key="20">
    <source>
        <dbReference type="Proteomes" id="UP001634394"/>
    </source>
</evidence>
<comment type="subcellular location">
    <subcellularLocation>
        <location evidence="2">Cytoplasm</location>
    </subcellularLocation>
</comment>
<dbReference type="GO" id="GO:0005524">
    <property type="term" value="F:ATP binding"/>
    <property type="evidence" value="ECO:0007669"/>
    <property type="project" value="UniProtKB-KW"/>
</dbReference>
<keyword evidence="10" id="KW-0418">Kinase</keyword>
<dbReference type="PROSITE" id="PS50106">
    <property type="entry name" value="PDZ"/>
    <property type="match status" value="1"/>
</dbReference>
<evidence type="ECO:0000256" key="12">
    <source>
        <dbReference type="ARBA" id="ARBA00022842"/>
    </source>
</evidence>
<feature type="region of interest" description="Disordered" evidence="15">
    <location>
        <begin position="475"/>
        <end position="499"/>
    </location>
</feature>
<evidence type="ECO:0000256" key="15">
    <source>
        <dbReference type="SAM" id="MobiDB-lite"/>
    </source>
</evidence>
<dbReference type="InterPro" id="IPR011009">
    <property type="entry name" value="Kinase-like_dom_sf"/>
</dbReference>
<evidence type="ECO:0000256" key="4">
    <source>
        <dbReference type="ARBA" id="ARBA00012513"/>
    </source>
</evidence>
<comment type="caution">
    <text evidence="19">The sequence shown here is derived from an EMBL/GenBank/DDBJ whole genome shotgun (WGS) entry which is preliminary data.</text>
</comment>
<feature type="compositionally biased region" description="Low complexity" evidence="15">
    <location>
        <begin position="1280"/>
        <end position="1290"/>
    </location>
</feature>
<evidence type="ECO:0000256" key="7">
    <source>
        <dbReference type="ARBA" id="ARBA00022553"/>
    </source>
</evidence>
<feature type="region of interest" description="Disordered" evidence="15">
    <location>
        <begin position="423"/>
        <end position="451"/>
    </location>
</feature>
<evidence type="ECO:0000256" key="5">
    <source>
        <dbReference type="ARBA" id="ARBA00022490"/>
    </source>
</evidence>
<dbReference type="InterPro" id="IPR050236">
    <property type="entry name" value="Ser_Thr_kinase_AGC"/>
</dbReference>
<feature type="compositionally biased region" description="Polar residues" evidence="15">
    <location>
        <begin position="237"/>
        <end position="256"/>
    </location>
</feature>
<dbReference type="Pfam" id="PF08926">
    <property type="entry name" value="DUF1908"/>
    <property type="match status" value="1"/>
</dbReference>
<keyword evidence="11" id="KW-0067">ATP-binding</keyword>
<feature type="compositionally biased region" description="Basic and acidic residues" evidence="15">
    <location>
        <begin position="119"/>
        <end position="136"/>
    </location>
</feature>
<dbReference type="InterPro" id="IPR000961">
    <property type="entry name" value="AGC-kinase_C"/>
</dbReference>
<evidence type="ECO:0000256" key="9">
    <source>
        <dbReference type="ARBA" id="ARBA00022741"/>
    </source>
</evidence>
<dbReference type="PROSITE" id="PS50011">
    <property type="entry name" value="PROTEIN_KINASE_DOM"/>
    <property type="match status" value="1"/>
</dbReference>
<feature type="compositionally biased region" description="Low complexity" evidence="15">
    <location>
        <begin position="616"/>
        <end position="626"/>
    </location>
</feature>
<dbReference type="PANTHER" id="PTHR24356">
    <property type="entry name" value="SERINE/THREONINE-PROTEIN KINASE"/>
    <property type="match status" value="1"/>
</dbReference>
<evidence type="ECO:0000256" key="6">
    <source>
        <dbReference type="ARBA" id="ARBA00022527"/>
    </source>
</evidence>
<dbReference type="PROSITE" id="PS00108">
    <property type="entry name" value="PROTEIN_KINASE_ST"/>
    <property type="match status" value="1"/>
</dbReference>
<evidence type="ECO:0000259" key="17">
    <source>
        <dbReference type="PROSITE" id="PS50106"/>
    </source>
</evidence>
<feature type="region of interest" description="Disordered" evidence="15">
    <location>
        <begin position="1265"/>
        <end position="1402"/>
    </location>
</feature>
<feature type="compositionally biased region" description="Basic and acidic residues" evidence="15">
    <location>
        <begin position="66"/>
        <end position="98"/>
    </location>
</feature>
<comment type="similarity">
    <text evidence="3">Belongs to the protein kinase superfamily. AGC Ser/Thr protein kinase family.</text>
</comment>
<evidence type="ECO:0000259" key="16">
    <source>
        <dbReference type="PROSITE" id="PS50011"/>
    </source>
</evidence>
<comment type="catalytic activity">
    <reaction evidence="14">
        <text>L-seryl-[protein] + ATP = O-phospho-L-seryl-[protein] + ADP + H(+)</text>
        <dbReference type="Rhea" id="RHEA:17989"/>
        <dbReference type="Rhea" id="RHEA-COMP:9863"/>
        <dbReference type="Rhea" id="RHEA-COMP:11604"/>
        <dbReference type="ChEBI" id="CHEBI:15378"/>
        <dbReference type="ChEBI" id="CHEBI:29999"/>
        <dbReference type="ChEBI" id="CHEBI:30616"/>
        <dbReference type="ChEBI" id="CHEBI:83421"/>
        <dbReference type="ChEBI" id="CHEBI:456216"/>
        <dbReference type="EC" id="2.7.11.1"/>
    </reaction>
</comment>
<feature type="compositionally biased region" description="Low complexity" evidence="15">
    <location>
        <begin position="1424"/>
        <end position="1440"/>
    </location>
</feature>
<feature type="compositionally biased region" description="Low complexity" evidence="15">
    <location>
        <begin position="1332"/>
        <end position="1345"/>
    </location>
</feature>
<feature type="region of interest" description="Disordered" evidence="15">
    <location>
        <begin position="1"/>
        <end position="143"/>
    </location>
</feature>